<protein>
    <submittedName>
        <fullName evidence="1">Uncharacterized protein</fullName>
    </submittedName>
</protein>
<evidence type="ECO:0000313" key="1">
    <source>
        <dbReference type="EMBL" id="TID16555.1"/>
    </source>
</evidence>
<proteinExistence type="predicted"/>
<evidence type="ECO:0000313" key="2">
    <source>
        <dbReference type="Proteomes" id="UP000298493"/>
    </source>
</evidence>
<name>A0A4Z1P6F2_9PEZI</name>
<comment type="caution">
    <text evidence="1">The sequence shown here is derived from an EMBL/GenBank/DDBJ whole genome shotgun (WGS) entry which is preliminary data.</text>
</comment>
<dbReference type="EMBL" id="SNSC02000018">
    <property type="protein sequence ID" value="TID16555.1"/>
    <property type="molecule type" value="Genomic_DNA"/>
</dbReference>
<sequence>MAKQLKKKAIANLQSEYQQIISPETTRVSECSCSEEMFNSPNTISQTTENTTRPKEVEAIKTSTAGISNKISRGQHFVQNFEFNDSLTNKRDSSTTTRIRKHV</sequence>
<dbReference type="Proteomes" id="UP000298493">
    <property type="component" value="Unassembled WGS sequence"/>
</dbReference>
<gene>
    <name evidence="1" type="ORF">E6O75_ATG11673</name>
</gene>
<dbReference type="AlphaFoldDB" id="A0A4Z1P6F2"/>
<accession>A0A4Z1P6F2</accession>
<reference evidence="1 2" key="1">
    <citation type="submission" date="2019-04" db="EMBL/GenBank/DDBJ databases">
        <title>High contiguity whole genome sequence and gene annotation resource for two Venturia nashicola isolates.</title>
        <authorList>
            <person name="Prokchorchik M."/>
            <person name="Won K."/>
            <person name="Lee Y."/>
            <person name="Choi E.D."/>
            <person name="Segonzac C."/>
            <person name="Sohn K.H."/>
        </authorList>
    </citation>
    <scope>NUCLEOTIDE SEQUENCE [LARGE SCALE GENOMIC DNA]</scope>
    <source>
        <strain evidence="1 2">PRI2</strain>
    </source>
</reference>
<organism evidence="1 2">
    <name type="scientific">Venturia nashicola</name>
    <dbReference type="NCBI Taxonomy" id="86259"/>
    <lineage>
        <taxon>Eukaryota</taxon>
        <taxon>Fungi</taxon>
        <taxon>Dikarya</taxon>
        <taxon>Ascomycota</taxon>
        <taxon>Pezizomycotina</taxon>
        <taxon>Dothideomycetes</taxon>
        <taxon>Pleosporomycetidae</taxon>
        <taxon>Venturiales</taxon>
        <taxon>Venturiaceae</taxon>
        <taxon>Venturia</taxon>
    </lineage>
</organism>
<keyword evidence="2" id="KW-1185">Reference proteome</keyword>